<proteinExistence type="predicted"/>
<sequence length="70" mass="7604">MEAGLCSIGCIVSKIEDDEACGSSRNDNSVGAVQQQLVEIQPSQPGTRQKRRRHTAHLTQAGTLRLREGD</sequence>
<evidence type="ECO:0000313" key="3">
    <source>
        <dbReference type="Proteomes" id="UP000078576"/>
    </source>
</evidence>
<keyword evidence="3" id="KW-1185">Reference proteome</keyword>
<evidence type="ECO:0000313" key="2">
    <source>
        <dbReference type="EMBL" id="KUI59613.1"/>
    </source>
</evidence>
<dbReference type="Proteomes" id="UP000078576">
    <property type="component" value="Unassembled WGS sequence"/>
</dbReference>
<dbReference type="EMBL" id="KN714733">
    <property type="protein sequence ID" value="KUI59613.1"/>
    <property type="molecule type" value="Genomic_DNA"/>
</dbReference>
<protein>
    <submittedName>
        <fullName evidence="2">Uncharacterized protein</fullName>
    </submittedName>
</protein>
<evidence type="ECO:0000256" key="1">
    <source>
        <dbReference type="SAM" id="MobiDB-lite"/>
    </source>
</evidence>
<organism evidence="2 3">
    <name type="scientific">Cytospora mali</name>
    <name type="common">Apple Valsa canker fungus</name>
    <name type="synonym">Valsa mali</name>
    <dbReference type="NCBI Taxonomy" id="578113"/>
    <lineage>
        <taxon>Eukaryota</taxon>
        <taxon>Fungi</taxon>
        <taxon>Dikarya</taxon>
        <taxon>Ascomycota</taxon>
        <taxon>Pezizomycotina</taxon>
        <taxon>Sordariomycetes</taxon>
        <taxon>Sordariomycetidae</taxon>
        <taxon>Diaporthales</taxon>
        <taxon>Cytosporaceae</taxon>
        <taxon>Cytospora</taxon>
    </lineage>
</organism>
<accession>A0A194V6U1</accession>
<dbReference type="AlphaFoldDB" id="A0A194V6U1"/>
<feature type="region of interest" description="Disordered" evidence="1">
    <location>
        <begin position="41"/>
        <end position="70"/>
    </location>
</feature>
<name>A0A194V6U1_CYTMA</name>
<gene>
    <name evidence="2" type="ORF">VP1G_11141</name>
</gene>
<reference evidence="3" key="1">
    <citation type="submission" date="2014-12" db="EMBL/GenBank/DDBJ databases">
        <title>Genome Sequence of Valsa Canker Pathogens Uncovers a Specific Adaption of Colonization on Woody Bark.</title>
        <authorList>
            <person name="Yin Z."/>
            <person name="Liu H."/>
            <person name="Gao X."/>
            <person name="Li Z."/>
            <person name="Song N."/>
            <person name="Ke X."/>
            <person name="Dai Q."/>
            <person name="Wu Y."/>
            <person name="Sun Y."/>
            <person name="Xu J.-R."/>
            <person name="Kang Z.K."/>
            <person name="Wang L."/>
            <person name="Huang L."/>
        </authorList>
    </citation>
    <scope>NUCLEOTIDE SEQUENCE [LARGE SCALE GENOMIC DNA]</scope>
    <source>
        <strain evidence="3">SXYL134</strain>
    </source>
</reference>